<evidence type="ECO:0000313" key="2">
    <source>
        <dbReference type="EMBL" id="RYR56945.1"/>
    </source>
</evidence>
<dbReference type="PANTHER" id="PTHR31669">
    <property type="entry name" value="PROTEIN FAR1-RELATED SEQUENCE 10-RELATED"/>
    <property type="match status" value="1"/>
</dbReference>
<organism evidence="2 3">
    <name type="scientific">Arachis hypogaea</name>
    <name type="common">Peanut</name>
    <dbReference type="NCBI Taxonomy" id="3818"/>
    <lineage>
        <taxon>Eukaryota</taxon>
        <taxon>Viridiplantae</taxon>
        <taxon>Streptophyta</taxon>
        <taxon>Embryophyta</taxon>
        <taxon>Tracheophyta</taxon>
        <taxon>Spermatophyta</taxon>
        <taxon>Magnoliopsida</taxon>
        <taxon>eudicotyledons</taxon>
        <taxon>Gunneridae</taxon>
        <taxon>Pentapetalae</taxon>
        <taxon>rosids</taxon>
        <taxon>fabids</taxon>
        <taxon>Fabales</taxon>
        <taxon>Fabaceae</taxon>
        <taxon>Papilionoideae</taxon>
        <taxon>50 kb inversion clade</taxon>
        <taxon>dalbergioids sensu lato</taxon>
        <taxon>Dalbergieae</taxon>
        <taxon>Pterocarpus clade</taxon>
        <taxon>Arachis</taxon>
    </lineage>
</organism>
<reference evidence="2 3" key="1">
    <citation type="submission" date="2019-01" db="EMBL/GenBank/DDBJ databases">
        <title>Sequencing of cultivated peanut Arachis hypogaea provides insights into genome evolution and oil improvement.</title>
        <authorList>
            <person name="Chen X."/>
        </authorList>
    </citation>
    <scope>NUCLEOTIDE SEQUENCE [LARGE SCALE GENOMIC DNA]</scope>
    <source>
        <strain evidence="3">cv. Fuhuasheng</strain>
        <tissue evidence="2">Leaves</tissue>
    </source>
</reference>
<keyword evidence="1" id="KW-0479">Metal-binding</keyword>
<dbReference type="GO" id="GO:0008270">
    <property type="term" value="F:zinc ion binding"/>
    <property type="evidence" value="ECO:0007669"/>
    <property type="project" value="UniProtKB-UniRule"/>
</dbReference>
<comment type="caution">
    <text evidence="2">The sequence shown here is derived from an EMBL/GenBank/DDBJ whole genome shotgun (WGS) entry which is preliminary data.</text>
</comment>
<protein>
    <recommendedName>
        <fullName evidence="1">Protein FAR1-RELATED SEQUENCE</fullName>
    </recommendedName>
</protein>
<accession>A0A445D1B6</accession>
<proteinExistence type="inferred from homology"/>
<gene>
    <name evidence="2" type="ORF">Ahy_A05g022682</name>
</gene>
<keyword evidence="3" id="KW-1185">Reference proteome</keyword>
<dbReference type="InterPro" id="IPR031052">
    <property type="entry name" value="FHY3/FAR1"/>
</dbReference>
<dbReference type="GO" id="GO:0005634">
    <property type="term" value="C:nucleus"/>
    <property type="evidence" value="ECO:0007669"/>
    <property type="project" value="UniProtKB-SubCell"/>
</dbReference>
<dbReference type="EMBL" id="SDMP01000005">
    <property type="protein sequence ID" value="RYR56945.1"/>
    <property type="molecule type" value="Genomic_DNA"/>
</dbReference>
<keyword evidence="1" id="KW-0863">Zinc-finger</keyword>
<dbReference type="PANTHER" id="PTHR31669:SF283">
    <property type="entry name" value="PROTEIN FAR1-RELATED SEQUENCE"/>
    <property type="match status" value="1"/>
</dbReference>
<sequence>MHAFYGLHCKSGLVQFVHEYDNMLENKEQKELKDDASDSKVVIPCVLSTTIERQFQRKYISNMFRDVQLELRKKADCVVRSTKHQGDSIYVKVDEQKIVWKKTVYRTFTVNFDPLSHKS</sequence>
<comment type="similarity">
    <text evidence="1">Belongs to the FHY3/FAR1 family.</text>
</comment>
<keyword evidence="1" id="KW-0539">Nucleus</keyword>
<comment type="subcellular location">
    <subcellularLocation>
        <location evidence="1">Nucleus</location>
    </subcellularLocation>
</comment>
<dbReference type="GO" id="GO:0006355">
    <property type="term" value="P:regulation of DNA-templated transcription"/>
    <property type="evidence" value="ECO:0007669"/>
    <property type="project" value="UniProtKB-UniRule"/>
</dbReference>
<name>A0A445D1B6_ARAHY</name>
<comment type="function">
    <text evidence="1">Putative transcription activator involved in regulating light control of development.</text>
</comment>
<evidence type="ECO:0000313" key="3">
    <source>
        <dbReference type="Proteomes" id="UP000289738"/>
    </source>
</evidence>
<dbReference type="AlphaFoldDB" id="A0A445D1B6"/>
<evidence type="ECO:0000256" key="1">
    <source>
        <dbReference type="RuleBase" id="RU367018"/>
    </source>
</evidence>
<dbReference type="Proteomes" id="UP000289738">
    <property type="component" value="Chromosome A05"/>
</dbReference>
<keyword evidence="1" id="KW-0862">Zinc</keyword>